<dbReference type="Pfam" id="PF01965">
    <property type="entry name" value="DJ-1_PfpI"/>
    <property type="match status" value="1"/>
</dbReference>
<dbReference type="InterPro" id="IPR002818">
    <property type="entry name" value="DJ-1/PfpI"/>
</dbReference>
<reference evidence="3 4" key="1">
    <citation type="submission" date="2016-10" db="EMBL/GenBank/DDBJ databases">
        <authorList>
            <person name="Varghese N."/>
            <person name="Submissions S."/>
        </authorList>
    </citation>
    <scope>NUCLEOTIDE SEQUENCE [LARGE SCALE GENOMIC DNA]</scope>
    <source>
        <strain evidence="3 4">DSM 16525</strain>
    </source>
</reference>
<dbReference type="CDD" id="cd03140">
    <property type="entry name" value="GATase1_PfpI_3"/>
    <property type="match status" value="1"/>
</dbReference>
<dbReference type="InterPro" id="IPR052158">
    <property type="entry name" value="INH-QAR"/>
</dbReference>
<dbReference type="GO" id="GO:0016740">
    <property type="term" value="F:transferase activity"/>
    <property type="evidence" value="ECO:0007669"/>
    <property type="project" value="UniProtKB-KW"/>
</dbReference>
<protein>
    <submittedName>
        <fullName evidence="3">DJ-1/PfpI family protein</fullName>
    </submittedName>
    <submittedName>
        <fullName evidence="2">Glutamine amidotransferase</fullName>
    </submittedName>
</protein>
<keyword evidence="2" id="KW-0315">Glutamine amidotransferase</keyword>
<dbReference type="SUPFAM" id="SSF52317">
    <property type="entry name" value="Class I glutamine amidotransferase-like"/>
    <property type="match status" value="1"/>
</dbReference>
<keyword evidence="2" id="KW-0808">Transferase</keyword>
<dbReference type="PANTHER" id="PTHR43130:SF3">
    <property type="entry name" value="HTH-TYPE TRANSCRIPTIONAL REGULATOR RV1931C"/>
    <property type="match status" value="1"/>
</dbReference>
<accession>A0A511SXL4</accession>
<proteinExistence type="predicted"/>
<dbReference type="EMBL" id="BJXR01000017">
    <property type="protein sequence ID" value="GEN06650.1"/>
    <property type="molecule type" value="Genomic_DNA"/>
</dbReference>
<evidence type="ECO:0000313" key="2">
    <source>
        <dbReference type="EMBL" id="GEN06650.1"/>
    </source>
</evidence>
<dbReference type="RefSeq" id="WP_046716717.1">
    <property type="nucleotide sequence ID" value="NZ_BJXR01000017.1"/>
</dbReference>
<dbReference type="Gene3D" id="3.40.50.880">
    <property type="match status" value="1"/>
</dbReference>
<dbReference type="Proteomes" id="UP000321514">
    <property type="component" value="Unassembled WGS sequence"/>
</dbReference>
<evidence type="ECO:0000313" key="3">
    <source>
        <dbReference type="EMBL" id="SEU07111.1"/>
    </source>
</evidence>
<dbReference type="InterPro" id="IPR029062">
    <property type="entry name" value="Class_I_gatase-like"/>
</dbReference>
<organism evidence="2 5">
    <name type="scientific">Myxococcus fulvus</name>
    <dbReference type="NCBI Taxonomy" id="33"/>
    <lineage>
        <taxon>Bacteria</taxon>
        <taxon>Pseudomonadati</taxon>
        <taxon>Myxococcota</taxon>
        <taxon>Myxococcia</taxon>
        <taxon>Myxococcales</taxon>
        <taxon>Cystobacterineae</taxon>
        <taxon>Myxococcaceae</taxon>
        <taxon>Myxococcus</taxon>
    </lineage>
</organism>
<keyword evidence="4" id="KW-1185">Reference proteome</keyword>
<name>A0A511SXL4_MYXFU</name>
<sequence length="192" mass="20359">MARIAFVVIPPFADWEPALLAAGARDDFRDQVSWWSPGGRPVPSIGGMTIQVDGAVEDFSPEQADALVLIGSSTWMTPESPDLTPLLRRSVEAGLVVAGICGATLALARAGLLEGRAHTSNDLAFLQKHAPNYQGAAHYRDVPQAVRDGRIITASGAAPTTFATEVLGALHPDASQAMVDFRAFFAREHQAA</sequence>
<evidence type="ECO:0000313" key="4">
    <source>
        <dbReference type="Proteomes" id="UP000183760"/>
    </source>
</evidence>
<reference evidence="2 5" key="2">
    <citation type="submission" date="2019-07" db="EMBL/GenBank/DDBJ databases">
        <title>Whole genome shotgun sequence of Myxococcus fulvus NBRC 100333.</title>
        <authorList>
            <person name="Hosoyama A."/>
            <person name="Uohara A."/>
            <person name="Ohji S."/>
            <person name="Ichikawa N."/>
        </authorList>
    </citation>
    <scope>NUCLEOTIDE SEQUENCE [LARGE SCALE GENOMIC DNA]</scope>
    <source>
        <strain evidence="2 5">NBRC 100333</strain>
    </source>
</reference>
<evidence type="ECO:0000259" key="1">
    <source>
        <dbReference type="Pfam" id="PF01965"/>
    </source>
</evidence>
<feature type="domain" description="DJ-1/PfpI" evidence="1">
    <location>
        <begin position="3"/>
        <end position="167"/>
    </location>
</feature>
<gene>
    <name evidence="2" type="ORF">MFU01_16870</name>
    <name evidence="3" type="ORF">SAMN05443572_104716</name>
</gene>
<dbReference type="PANTHER" id="PTHR43130">
    <property type="entry name" value="ARAC-FAMILY TRANSCRIPTIONAL REGULATOR"/>
    <property type="match status" value="1"/>
</dbReference>
<dbReference type="Proteomes" id="UP000183760">
    <property type="component" value="Unassembled WGS sequence"/>
</dbReference>
<dbReference type="AlphaFoldDB" id="A0A511SXL4"/>
<comment type="caution">
    <text evidence="2">The sequence shown here is derived from an EMBL/GenBank/DDBJ whole genome shotgun (WGS) entry which is preliminary data.</text>
</comment>
<dbReference type="OrthoDB" id="6003696at2"/>
<dbReference type="EMBL" id="FOIB01000004">
    <property type="protein sequence ID" value="SEU07111.1"/>
    <property type="molecule type" value="Genomic_DNA"/>
</dbReference>
<dbReference type="STRING" id="1334629.MFUL124B02_39990"/>
<evidence type="ECO:0000313" key="5">
    <source>
        <dbReference type="Proteomes" id="UP000321514"/>
    </source>
</evidence>